<feature type="compositionally biased region" description="Polar residues" evidence="1">
    <location>
        <begin position="1"/>
        <end position="14"/>
    </location>
</feature>
<dbReference type="OrthoDB" id="2445941at2759"/>
<accession>A0A9N9IV03</accession>
<gene>
    <name evidence="2" type="ORF">ALEPTO_LOCUS13185</name>
</gene>
<dbReference type="AlphaFoldDB" id="A0A9N9IV03"/>
<organism evidence="2 3">
    <name type="scientific">Ambispora leptoticha</name>
    <dbReference type="NCBI Taxonomy" id="144679"/>
    <lineage>
        <taxon>Eukaryota</taxon>
        <taxon>Fungi</taxon>
        <taxon>Fungi incertae sedis</taxon>
        <taxon>Mucoromycota</taxon>
        <taxon>Glomeromycotina</taxon>
        <taxon>Glomeromycetes</taxon>
        <taxon>Archaeosporales</taxon>
        <taxon>Ambisporaceae</taxon>
        <taxon>Ambispora</taxon>
    </lineage>
</organism>
<keyword evidence="3" id="KW-1185">Reference proteome</keyword>
<dbReference type="Proteomes" id="UP000789508">
    <property type="component" value="Unassembled WGS sequence"/>
</dbReference>
<sequence>MNSDELNNAPNSDVSFEDNSSEQSNLPCEIKTLTNGNDQNLELASDTKTVNIDNNAELYSSDSSDEVSGLDRNQITEQTLKRDFTKSTVI</sequence>
<evidence type="ECO:0000313" key="3">
    <source>
        <dbReference type="Proteomes" id="UP000789508"/>
    </source>
</evidence>
<evidence type="ECO:0000313" key="2">
    <source>
        <dbReference type="EMBL" id="CAG8747773.1"/>
    </source>
</evidence>
<proteinExistence type="predicted"/>
<reference evidence="2" key="1">
    <citation type="submission" date="2021-06" db="EMBL/GenBank/DDBJ databases">
        <authorList>
            <person name="Kallberg Y."/>
            <person name="Tangrot J."/>
            <person name="Rosling A."/>
        </authorList>
    </citation>
    <scope>NUCLEOTIDE SEQUENCE</scope>
    <source>
        <strain evidence="2">FL130A</strain>
    </source>
</reference>
<comment type="caution">
    <text evidence="2">The sequence shown here is derived from an EMBL/GenBank/DDBJ whole genome shotgun (WGS) entry which is preliminary data.</text>
</comment>
<evidence type="ECO:0000256" key="1">
    <source>
        <dbReference type="SAM" id="MobiDB-lite"/>
    </source>
</evidence>
<feature type="region of interest" description="Disordered" evidence="1">
    <location>
        <begin position="1"/>
        <end position="26"/>
    </location>
</feature>
<dbReference type="EMBL" id="CAJVPS010038828">
    <property type="protein sequence ID" value="CAG8747773.1"/>
    <property type="molecule type" value="Genomic_DNA"/>
</dbReference>
<feature type="non-terminal residue" evidence="2">
    <location>
        <position position="90"/>
    </location>
</feature>
<protein>
    <submittedName>
        <fullName evidence="2">11383_t:CDS:1</fullName>
    </submittedName>
</protein>
<name>A0A9N9IV03_9GLOM</name>